<accession>A0A5K7X5L2</accession>
<proteinExistence type="predicted"/>
<dbReference type="InterPro" id="IPR043519">
    <property type="entry name" value="NT_sf"/>
</dbReference>
<dbReference type="AlphaFoldDB" id="A0A5K7X5L2"/>
<reference evidence="2" key="1">
    <citation type="submission" date="2019-10" db="EMBL/GenBank/DDBJ databases">
        <title>Lacipirellula parvula gen. nov., sp. nov., representing a lineage of planctomycetes widespread in freshwater anoxic habitats, and description of the family Lacipirellulaceae.</title>
        <authorList>
            <person name="Dedysh S.N."/>
            <person name="Kulichevskaya I.S."/>
            <person name="Beletsky A.V."/>
            <person name="Rakitin A.L."/>
            <person name="Mardanov A.V."/>
            <person name="Ivanova A.A."/>
            <person name="Saltykova V.X."/>
            <person name="Rijpstra W.I.C."/>
            <person name="Sinninghe Damste J.S."/>
            <person name="Ravin N.V."/>
        </authorList>
    </citation>
    <scope>NUCLEOTIDE SEQUENCE [LARGE SCALE GENOMIC DNA]</scope>
    <source>
        <strain evidence="2">PX69</strain>
    </source>
</reference>
<dbReference type="SUPFAM" id="SSF81301">
    <property type="entry name" value="Nucleotidyltransferase"/>
    <property type="match status" value="1"/>
</dbReference>
<dbReference type="KEGG" id="lpav:PLANPX_1626"/>
<dbReference type="Pfam" id="PF08843">
    <property type="entry name" value="AbiEii"/>
    <property type="match status" value="1"/>
</dbReference>
<evidence type="ECO:0000313" key="2">
    <source>
        <dbReference type="Proteomes" id="UP000326837"/>
    </source>
</evidence>
<dbReference type="Proteomes" id="UP000326837">
    <property type="component" value="Chromosome"/>
</dbReference>
<sequence>MTQTELLEFATNLLERLGIPYAIVGSFATAVWGDARMTRDIDIVVQLTSELTDKLCDAFPADDFYVSRPAAHEAVAQRGQFNVIHFRSSNKIDFMIAGRSEWAVRQLTRRRRVQFGAGIEGFVAAPEDVIIGKLVYYQDGGSEKHLRDIAGILSQDEGDLDRRYIAEVATLLGLTAIWDRFAIPDDPTKYPTIID</sequence>
<dbReference type="InterPro" id="IPR014942">
    <property type="entry name" value="AbiEii"/>
</dbReference>
<name>A0A5K7X5L2_9BACT</name>
<keyword evidence="2" id="KW-1185">Reference proteome</keyword>
<dbReference type="Gene3D" id="3.30.460.40">
    <property type="match status" value="1"/>
</dbReference>
<organism evidence="1 2">
    <name type="scientific">Lacipirellula parvula</name>
    <dbReference type="NCBI Taxonomy" id="2650471"/>
    <lineage>
        <taxon>Bacteria</taxon>
        <taxon>Pseudomonadati</taxon>
        <taxon>Planctomycetota</taxon>
        <taxon>Planctomycetia</taxon>
        <taxon>Pirellulales</taxon>
        <taxon>Lacipirellulaceae</taxon>
        <taxon>Lacipirellula</taxon>
    </lineage>
</organism>
<evidence type="ECO:0000313" key="1">
    <source>
        <dbReference type="EMBL" id="BBO32014.1"/>
    </source>
</evidence>
<gene>
    <name evidence="1" type="ORF">PLANPX_1626</name>
</gene>
<dbReference type="EMBL" id="AP021861">
    <property type="protein sequence ID" value="BBO32014.1"/>
    <property type="molecule type" value="Genomic_DNA"/>
</dbReference>
<protein>
    <submittedName>
        <fullName evidence="1">Uncharacterized protein</fullName>
    </submittedName>
</protein>
<dbReference type="RefSeq" id="WP_152098059.1">
    <property type="nucleotide sequence ID" value="NZ_AP021861.1"/>
</dbReference>